<gene>
    <name evidence="1" type="ORF">ACFO6S_11120</name>
</gene>
<organism evidence="1 2">
    <name type="scientific">Rhodococcus kronopolitis</name>
    <dbReference type="NCBI Taxonomy" id="1460226"/>
    <lineage>
        <taxon>Bacteria</taxon>
        <taxon>Bacillati</taxon>
        <taxon>Actinomycetota</taxon>
        <taxon>Actinomycetes</taxon>
        <taxon>Mycobacteriales</taxon>
        <taxon>Nocardiaceae</taxon>
        <taxon>Rhodococcus</taxon>
    </lineage>
</organism>
<evidence type="ECO:0008006" key="3">
    <source>
        <dbReference type="Google" id="ProtNLM"/>
    </source>
</evidence>
<dbReference type="EMBL" id="JBHSFO010000004">
    <property type="protein sequence ID" value="MFC4604237.1"/>
    <property type="molecule type" value="Genomic_DNA"/>
</dbReference>
<protein>
    <recommendedName>
        <fullName evidence="3">Secreted protein</fullName>
    </recommendedName>
</protein>
<dbReference type="RefSeq" id="WP_378416859.1">
    <property type="nucleotide sequence ID" value="NZ_JBHSFO010000004.1"/>
</dbReference>
<keyword evidence="2" id="KW-1185">Reference proteome</keyword>
<evidence type="ECO:0000313" key="2">
    <source>
        <dbReference type="Proteomes" id="UP001595914"/>
    </source>
</evidence>
<accession>A0ABV9FUM1</accession>
<reference evidence="2" key="1">
    <citation type="journal article" date="2019" name="Int. J. Syst. Evol. Microbiol.">
        <title>The Global Catalogue of Microorganisms (GCM) 10K type strain sequencing project: providing services to taxonomists for standard genome sequencing and annotation.</title>
        <authorList>
            <consortium name="The Broad Institute Genomics Platform"/>
            <consortium name="The Broad Institute Genome Sequencing Center for Infectious Disease"/>
            <person name="Wu L."/>
            <person name="Ma J."/>
        </authorList>
    </citation>
    <scope>NUCLEOTIDE SEQUENCE [LARGE SCALE GENOMIC DNA]</scope>
    <source>
        <strain evidence="2">CCUG 54520</strain>
    </source>
</reference>
<evidence type="ECO:0000313" key="1">
    <source>
        <dbReference type="EMBL" id="MFC4604237.1"/>
    </source>
</evidence>
<dbReference type="Proteomes" id="UP001595914">
    <property type="component" value="Unassembled WGS sequence"/>
</dbReference>
<name>A0ABV9FUM1_9NOCA</name>
<sequence>MSKNMMRRGASILAAVMIGVGGLTIGTGAAGAQGSSGSGSGDLLPDKVGQQLLAQCNPMDGFFPVLLLLPCWNPTEYETVEIGDFKVRYESPKSVKPQGYVNYSIYVSRNSESAGDAALTVTSVTHQPPKGFKFSDASIYDWDIPGTSRLSWTATSDPAIGAVTLTAPPEGWPMDKSIEFHFYYHAGDALDGADGDSAVKFTGTGVPPADDWQLTGHTRVETVSSLNGGSS</sequence>
<proteinExistence type="predicted"/>
<comment type="caution">
    <text evidence="1">The sequence shown here is derived from an EMBL/GenBank/DDBJ whole genome shotgun (WGS) entry which is preliminary data.</text>
</comment>